<dbReference type="AlphaFoldDB" id="A0A803R895"/>
<reference evidence="2" key="2">
    <citation type="submission" date="2021-03" db="UniProtKB">
        <authorList>
            <consortium name="EnsemblPlants"/>
        </authorList>
    </citation>
    <scope>IDENTIFICATION</scope>
</reference>
<proteinExistence type="predicted"/>
<protein>
    <submittedName>
        <fullName evidence="2">Uncharacterized protein</fullName>
    </submittedName>
</protein>
<organism evidence="2 3">
    <name type="scientific">Cannabis sativa</name>
    <name type="common">Hemp</name>
    <name type="synonym">Marijuana</name>
    <dbReference type="NCBI Taxonomy" id="3483"/>
    <lineage>
        <taxon>Eukaryota</taxon>
        <taxon>Viridiplantae</taxon>
        <taxon>Streptophyta</taxon>
        <taxon>Embryophyta</taxon>
        <taxon>Tracheophyta</taxon>
        <taxon>Spermatophyta</taxon>
        <taxon>Magnoliopsida</taxon>
        <taxon>eudicotyledons</taxon>
        <taxon>Gunneridae</taxon>
        <taxon>Pentapetalae</taxon>
        <taxon>rosids</taxon>
        <taxon>fabids</taxon>
        <taxon>Rosales</taxon>
        <taxon>Cannabaceae</taxon>
        <taxon>Cannabis</taxon>
    </lineage>
</organism>
<keyword evidence="3" id="KW-1185">Reference proteome</keyword>
<feature type="chain" id="PRO_5030515255" evidence="1">
    <location>
        <begin position="19"/>
        <end position="302"/>
    </location>
</feature>
<accession>A0A803R895</accession>
<dbReference type="EMBL" id="UZAU01000706">
    <property type="status" value="NOT_ANNOTATED_CDS"/>
    <property type="molecule type" value="Genomic_DNA"/>
</dbReference>
<dbReference type="EnsemblPlants" id="novel_model_6276_5bd9a17a">
    <property type="protein sequence ID" value="cds.novel_model_6276_5bd9a17a"/>
    <property type="gene ID" value="novel_gene_3266_5bd9a17a"/>
</dbReference>
<feature type="signal peptide" evidence="1">
    <location>
        <begin position="1"/>
        <end position="18"/>
    </location>
</feature>
<evidence type="ECO:0000256" key="1">
    <source>
        <dbReference type="SAM" id="SignalP"/>
    </source>
</evidence>
<evidence type="ECO:0000313" key="2">
    <source>
        <dbReference type="EnsemblPlants" id="cds.novel_model_6276_5bd9a17a"/>
    </source>
</evidence>
<reference evidence="2" key="1">
    <citation type="submission" date="2018-11" db="EMBL/GenBank/DDBJ databases">
        <authorList>
            <person name="Grassa J C."/>
        </authorList>
    </citation>
    <scope>NUCLEOTIDE SEQUENCE [LARGE SCALE GENOMIC DNA]</scope>
</reference>
<name>A0A803R895_CANSA</name>
<dbReference type="Gramene" id="novel_model_6276_5bd9a17a">
    <property type="protein sequence ID" value="cds.novel_model_6276_5bd9a17a"/>
    <property type="gene ID" value="novel_gene_3266_5bd9a17a"/>
</dbReference>
<dbReference type="Proteomes" id="UP000596661">
    <property type="component" value="Chromosome 8"/>
</dbReference>
<keyword evidence="1" id="KW-0732">Signal</keyword>
<sequence length="302" mass="35831">MTICLILIVPSYSYLFGASWVDEGRQSTGVWKRKNCKFIWWIFDRGRKFCSQEFFIWPSLHYTFWVIRKMGQRKHLILINSHYYRYVSFFSSPMVTHHVYRIRPILANPLFSLWLYDDKGGYPSRILRQIIQHLILSVDAIVVLGTIPSLMMFPGLDVLIWRVNKASPILLILLQQWLQLSWAYDNDIKSGKTTFPSAEKEFRKCSAELEYFVKKKTAVGKLINITFQGHNKELKSKMHLLDWFFERGRLAKTWRFSHSLLKMRFLLGSWTKNEQGWQLKLHVLHLEDKVNFGRPVLLGLRV</sequence>
<evidence type="ECO:0000313" key="3">
    <source>
        <dbReference type="Proteomes" id="UP000596661"/>
    </source>
</evidence>